<dbReference type="STRING" id="879819.A0A0J0XTA2"/>
<evidence type="ECO:0000256" key="2">
    <source>
        <dbReference type="SAM" id="Phobius"/>
    </source>
</evidence>
<evidence type="ECO:0000313" key="5">
    <source>
        <dbReference type="Proteomes" id="UP000053611"/>
    </source>
</evidence>
<feature type="compositionally biased region" description="Polar residues" evidence="1">
    <location>
        <begin position="237"/>
        <end position="249"/>
    </location>
</feature>
<keyword evidence="5" id="KW-1185">Reference proteome</keyword>
<reference evidence="4 5" key="1">
    <citation type="submission" date="2015-03" db="EMBL/GenBank/DDBJ databases">
        <title>Genomics and transcriptomics of the oil-accumulating basidiomycete yeast T. oleaginosus allow insights into substrate utilization and the diverse evolutionary trajectories of mating systems in fungi.</title>
        <authorList>
            <consortium name="DOE Joint Genome Institute"/>
            <person name="Kourist R."/>
            <person name="Kracht O."/>
            <person name="Bracharz F."/>
            <person name="Lipzen A."/>
            <person name="Nolan M."/>
            <person name="Ohm R."/>
            <person name="Grigoriev I."/>
            <person name="Sun S."/>
            <person name="Heitman J."/>
            <person name="Bruck T."/>
            <person name="Nowrousian M."/>
        </authorList>
    </citation>
    <scope>NUCLEOTIDE SEQUENCE [LARGE SCALE GENOMIC DNA]</scope>
    <source>
        <strain evidence="4 5">IBC0246</strain>
    </source>
</reference>
<feature type="region of interest" description="Disordered" evidence="1">
    <location>
        <begin position="445"/>
        <end position="500"/>
    </location>
</feature>
<dbReference type="GeneID" id="28983000"/>
<evidence type="ECO:0000256" key="1">
    <source>
        <dbReference type="SAM" id="MobiDB-lite"/>
    </source>
</evidence>
<dbReference type="PANTHER" id="PTHR16861:SF4">
    <property type="entry name" value="SH3 DOMAIN PROTEIN (AFU_ORTHOLOGUE AFUA_1G13610)"/>
    <property type="match status" value="1"/>
</dbReference>
<feature type="signal peptide" evidence="3">
    <location>
        <begin position="1"/>
        <end position="19"/>
    </location>
</feature>
<dbReference type="RefSeq" id="XP_018280808.1">
    <property type="nucleotide sequence ID" value="XM_018422397.1"/>
</dbReference>
<accession>A0A0J0XTA2</accession>
<protein>
    <recommendedName>
        <fullName evidence="6">Mid2 domain-containing protein</fullName>
    </recommendedName>
</protein>
<evidence type="ECO:0008006" key="6">
    <source>
        <dbReference type="Google" id="ProtNLM"/>
    </source>
</evidence>
<dbReference type="EMBL" id="KQ087187">
    <property type="protein sequence ID" value="KLT44317.1"/>
    <property type="molecule type" value="Genomic_DNA"/>
</dbReference>
<feature type="transmembrane region" description="Helical" evidence="2">
    <location>
        <begin position="274"/>
        <end position="298"/>
    </location>
</feature>
<feature type="chain" id="PRO_5005245618" description="Mid2 domain-containing protein" evidence="3">
    <location>
        <begin position="20"/>
        <end position="500"/>
    </location>
</feature>
<proteinExistence type="predicted"/>
<keyword evidence="2" id="KW-1133">Transmembrane helix</keyword>
<dbReference type="Proteomes" id="UP000053611">
    <property type="component" value="Unassembled WGS sequence"/>
</dbReference>
<evidence type="ECO:0000313" key="4">
    <source>
        <dbReference type="EMBL" id="KLT44317.1"/>
    </source>
</evidence>
<name>A0A0J0XTA2_9TREE</name>
<feature type="compositionally biased region" description="Polar residues" evidence="1">
    <location>
        <begin position="407"/>
        <end position="432"/>
    </location>
</feature>
<evidence type="ECO:0000256" key="3">
    <source>
        <dbReference type="SAM" id="SignalP"/>
    </source>
</evidence>
<dbReference type="AlphaFoldDB" id="A0A0J0XTA2"/>
<keyword evidence="3" id="KW-0732">Signal</keyword>
<feature type="region of interest" description="Disordered" evidence="1">
    <location>
        <begin position="222"/>
        <end position="249"/>
    </location>
</feature>
<dbReference type="PANTHER" id="PTHR16861">
    <property type="entry name" value="GLYCOPROTEIN 38"/>
    <property type="match status" value="1"/>
</dbReference>
<organism evidence="4 5">
    <name type="scientific">Cutaneotrichosporon oleaginosum</name>
    <dbReference type="NCBI Taxonomy" id="879819"/>
    <lineage>
        <taxon>Eukaryota</taxon>
        <taxon>Fungi</taxon>
        <taxon>Dikarya</taxon>
        <taxon>Basidiomycota</taxon>
        <taxon>Agaricomycotina</taxon>
        <taxon>Tremellomycetes</taxon>
        <taxon>Trichosporonales</taxon>
        <taxon>Trichosporonaceae</taxon>
        <taxon>Cutaneotrichosporon</taxon>
    </lineage>
</organism>
<feature type="region of interest" description="Disordered" evidence="1">
    <location>
        <begin position="319"/>
        <end position="432"/>
    </location>
</feature>
<keyword evidence="2" id="KW-0472">Membrane</keyword>
<dbReference type="OrthoDB" id="2591431at2759"/>
<gene>
    <name evidence="4" type="ORF">CC85DRAFT_283560</name>
</gene>
<sequence>MLLAALLGGCALLARTASAFNFIVDDSSVNECGNVQFNFTAGRPPYQITAIGVFDMPMNVTVPQSALTSNGGAYLWEQLPFNASSQVVFVMSDADGFATGGASKLYTVGSRPSGAPNCPRTDGNVRWTFAVNPLDPIEETRLPQCRPVTFSWEGDFVAPVSIIGVIPSGMVISGGSSSGRQISYPVNVALGSEIVYVSWDARGVTGGTSYVMRVTEGDTKCLDGSTASTTPVPPWNPSQTGSSQTASRTQGGMVTVTAIQTVVPDGSTALTSGAIAGIVVGVIAAVVILQALIVWFCCRRQLNSFLANRKNRKDARRTSGGIDLYEQHPGHDGLLASGTSMRDNHRRASRGAYADDDLGTTISPFMGGTTDSDSSPRISMVSGGTGMNWAPLPPGAAVLPSDRGSGSDFTTYPPTNGHSRMQSGGTGQSSSRLPMKMQLALANPDNRNVFDDGQPSLNTPVAGFRRHEDAGSLSLPATPDEPEDLPPTYNPQWGAGGPQR</sequence>
<keyword evidence="2" id="KW-0812">Transmembrane</keyword>